<evidence type="ECO:0000259" key="3">
    <source>
        <dbReference type="Pfam" id="PF22783"/>
    </source>
</evidence>
<evidence type="ECO:0000259" key="2">
    <source>
        <dbReference type="Pfam" id="PF19077"/>
    </source>
</evidence>
<feature type="domain" description="Bacterial Ig-like" evidence="2">
    <location>
        <begin position="308"/>
        <end position="372"/>
    </location>
</feature>
<dbReference type="InterPro" id="IPR013783">
    <property type="entry name" value="Ig-like_fold"/>
</dbReference>
<dbReference type="Pfam" id="PF19077">
    <property type="entry name" value="Big_13"/>
    <property type="match status" value="2"/>
</dbReference>
<dbReference type="Pfam" id="PF17936">
    <property type="entry name" value="Big_6"/>
    <property type="match status" value="1"/>
</dbReference>
<dbReference type="InterPro" id="IPR041498">
    <property type="entry name" value="Big_6"/>
</dbReference>
<dbReference type="RefSeq" id="WP_115459486.1">
    <property type="nucleotide sequence ID" value="NZ_QRAP01000007.1"/>
</dbReference>
<keyword evidence="5" id="KW-1185">Reference proteome</keyword>
<dbReference type="NCBIfam" id="NF012196">
    <property type="entry name" value="Ig_like_ice"/>
    <property type="match status" value="4"/>
</dbReference>
<dbReference type="EMBL" id="QRAP01000007">
    <property type="protein sequence ID" value="RDK89622.1"/>
    <property type="molecule type" value="Genomic_DNA"/>
</dbReference>
<dbReference type="Gene3D" id="2.60.40.10">
    <property type="entry name" value="Immunoglobulins"/>
    <property type="match status" value="8"/>
</dbReference>
<dbReference type="InterPro" id="IPR044016">
    <property type="entry name" value="Big_13"/>
</dbReference>
<protein>
    <submittedName>
        <fullName evidence="4">Ig-like domain-containing protein</fullName>
    </submittedName>
</protein>
<dbReference type="AlphaFoldDB" id="A0A370QMR5"/>
<organism evidence="4 5">
    <name type="scientific">Enterobacillus tribolii</name>
    <dbReference type="NCBI Taxonomy" id="1487935"/>
    <lineage>
        <taxon>Bacteria</taxon>
        <taxon>Pseudomonadati</taxon>
        <taxon>Pseudomonadota</taxon>
        <taxon>Gammaproteobacteria</taxon>
        <taxon>Enterobacterales</taxon>
        <taxon>Hafniaceae</taxon>
        <taxon>Enterobacillus</taxon>
    </lineage>
</organism>
<evidence type="ECO:0000313" key="4">
    <source>
        <dbReference type="EMBL" id="RDK89622.1"/>
    </source>
</evidence>
<dbReference type="NCBIfam" id="NF033677">
    <property type="entry name" value="biofilm_BapA_N"/>
    <property type="match status" value="1"/>
</dbReference>
<feature type="domain" description="Bacterial Ig" evidence="1">
    <location>
        <begin position="187"/>
        <end position="248"/>
    </location>
</feature>
<proteinExistence type="predicted"/>
<gene>
    <name evidence="4" type="ORF">C8D90_107276</name>
</gene>
<dbReference type="InterPro" id="IPR049826">
    <property type="entry name" value="Ig-like_ice"/>
</dbReference>
<comment type="caution">
    <text evidence="4">The sequence shown here is derived from an EMBL/GenBank/DDBJ whole genome shotgun (WGS) entry which is preliminary data.</text>
</comment>
<reference evidence="4 5" key="1">
    <citation type="submission" date="2018-07" db="EMBL/GenBank/DDBJ databases">
        <title>Genomic Encyclopedia of Type Strains, Phase IV (KMG-IV): sequencing the most valuable type-strain genomes for metagenomic binning, comparative biology and taxonomic classification.</title>
        <authorList>
            <person name="Goeker M."/>
        </authorList>
    </citation>
    <scope>NUCLEOTIDE SEQUENCE [LARGE SCALE GENOMIC DNA]</scope>
    <source>
        <strain evidence="4 5">DSM 103736</strain>
    </source>
</reference>
<dbReference type="OrthoDB" id="8481600at2"/>
<feature type="domain" description="Bacterial Ig-like" evidence="2">
    <location>
        <begin position="399"/>
        <end position="471"/>
    </location>
</feature>
<dbReference type="NCBIfam" id="NF033510">
    <property type="entry name" value="Ca_tandemer"/>
    <property type="match status" value="8"/>
</dbReference>
<sequence length="928" mass="93937">MTKVVDIISRKTAAKNVLTSEGNLSVVLHEPSIVQVHASAKSVERYERQGNDLLIYMKDGSVIRCNGYFFEDGDNHHGELVFLDENQGLTHITFANNAGAGLPLDTVALTPVESALGSLEPLMIGGSDDLSWAWIAAGILGGGLIGAIAGHGSEKTKYKYIDNTQEVEVSKPSYVVTDNKGDSKGVLSNNAVTDDTNPVFSGTGEAGATIQIKNADGVVIASGQVSKDGTWSIQLPTQAAGNHTYQVVEIIGDKTIDGGKITLNVVTGKAGITMDELCHSGEDNSNMLNMADRGNDLVVSGGSSELAAGTKLSVTLNGKTYTTTVGEGGKWSVTVPAADAGALADGVYNVAVSGTDAAGNKVSGSQTLTVDTTPPMLSVSAVTQDDIINAAEAATNLVISGSSSAEPGQIVNVTLNGKTYTGAVGRDGSWQVTVPAGDAANLTDGKLDVSISVSDKAGNETVLVHPITVDTTIPGITVNPLTDDNVLNAAELGQSHVFSGTVSGAAAGDKVVVTFNGQSYTGVVNADGTTWQVGVPASAFGNLNDGQINYTVTITDAAGNKGTMQDPSFSVSSAAPTLSFNDLADDNVLNALERGEPLVISGGSNGLAAGTPVTVTLNGKNYAAVTDADGNWHISVPVLDLNGLGEANYTVTASATDGVGNSVTGSAPLLVDTVLPVVTINPVTSDDVLNLAEVNSGQTLSGKVSGAAPDDIVTVILGGETYTTTVNADGTWSVGVGSDVLTALGNGSITVNVSVTNGHGNTGESSRDFTIDAGLPGLRIDTVAGDDIVNAIEHQQALVICGTSSDVPAGNVVTVTVNGVSYPATVMADGTWSVGVPAADVSAWPAGPLTITAEAANASGNASDIGHVVKVDLSEVAVSINTVALDNVINAAEKGAALVLNGATQNVEAGQVVKVVFAGHSYDAVVQA</sequence>
<feature type="non-terminal residue" evidence="4">
    <location>
        <position position="928"/>
    </location>
</feature>
<evidence type="ECO:0000259" key="1">
    <source>
        <dbReference type="Pfam" id="PF17936"/>
    </source>
</evidence>
<name>A0A370QMR5_9GAMM</name>
<feature type="domain" description="Biofilm-associated protein BapA-like prefix-like" evidence="3">
    <location>
        <begin position="5"/>
        <end position="134"/>
    </location>
</feature>
<dbReference type="Proteomes" id="UP000254848">
    <property type="component" value="Unassembled WGS sequence"/>
</dbReference>
<evidence type="ECO:0000313" key="5">
    <source>
        <dbReference type="Proteomes" id="UP000254848"/>
    </source>
</evidence>
<accession>A0A370QMR5</accession>
<dbReference type="InterPro" id="IPR048051">
    <property type="entry name" value="BapA-like_prefix-like"/>
</dbReference>
<dbReference type="Pfam" id="PF22783">
    <property type="entry name" value="BapA_N"/>
    <property type="match status" value="1"/>
</dbReference>